<dbReference type="EMBL" id="BGPR01228830">
    <property type="protein sequence ID" value="GBL67553.1"/>
    <property type="molecule type" value="Genomic_DNA"/>
</dbReference>
<accession>A0A4Y1ZU89</accession>
<proteinExistence type="predicted"/>
<protein>
    <submittedName>
        <fullName evidence="1">Uncharacterized protein</fullName>
    </submittedName>
</protein>
<dbReference type="Proteomes" id="UP000499080">
    <property type="component" value="Unassembled WGS sequence"/>
</dbReference>
<comment type="caution">
    <text evidence="1">The sequence shown here is derived from an EMBL/GenBank/DDBJ whole genome shotgun (WGS) entry which is preliminary data.</text>
</comment>
<name>A0A4Y1ZU89_ARAVE</name>
<evidence type="ECO:0000313" key="1">
    <source>
        <dbReference type="EMBL" id="GBL67553.1"/>
    </source>
</evidence>
<keyword evidence="2" id="KW-1185">Reference proteome</keyword>
<evidence type="ECO:0000313" key="2">
    <source>
        <dbReference type="Proteomes" id="UP000499080"/>
    </source>
</evidence>
<feature type="non-terminal residue" evidence="1">
    <location>
        <position position="36"/>
    </location>
</feature>
<organism evidence="1 2">
    <name type="scientific">Araneus ventricosus</name>
    <name type="common">Orbweaver spider</name>
    <name type="synonym">Epeira ventricosa</name>
    <dbReference type="NCBI Taxonomy" id="182803"/>
    <lineage>
        <taxon>Eukaryota</taxon>
        <taxon>Metazoa</taxon>
        <taxon>Ecdysozoa</taxon>
        <taxon>Arthropoda</taxon>
        <taxon>Chelicerata</taxon>
        <taxon>Arachnida</taxon>
        <taxon>Araneae</taxon>
        <taxon>Araneomorphae</taxon>
        <taxon>Entelegynae</taxon>
        <taxon>Araneoidea</taxon>
        <taxon>Araneidae</taxon>
        <taxon>Araneus</taxon>
    </lineage>
</organism>
<dbReference type="AlphaFoldDB" id="A0A4Y1ZU89"/>
<reference evidence="1 2" key="1">
    <citation type="journal article" date="2019" name="Sci. Rep.">
        <title>Orb-weaving spider Araneus ventricosus genome elucidates the spidroin gene catalogue.</title>
        <authorList>
            <person name="Kono N."/>
            <person name="Nakamura H."/>
            <person name="Ohtoshi R."/>
            <person name="Moran D.A.P."/>
            <person name="Shinohara A."/>
            <person name="Yoshida Y."/>
            <person name="Fujiwara M."/>
            <person name="Mori M."/>
            <person name="Tomita M."/>
            <person name="Arakawa K."/>
        </authorList>
    </citation>
    <scope>NUCLEOTIDE SEQUENCE [LARGE SCALE GENOMIC DNA]</scope>
</reference>
<gene>
    <name evidence="1" type="ORF">AVEN_211954_1</name>
</gene>
<sequence>MKKSKLQSDYDYLDVAQENDECSFRMKQMKGESSAL</sequence>